<comment type="caution">
    <text evidence="1">The sequence shown here is derived from an EMBL/GenBank/DDBJ whole genome shotgun (WGS) entry which is preliminary data.</text>
</comment>
<evidence type="ECO:0000313" key="1">
    <source>
        <dbReference type="EMBL" id="KAA3461937.1"/>
    </source>
</evidence>
<evidence type="ECO:0000313" key="2">
    <source>
        <dbReference type="Proteomes" id="UP000325315"/>
    </source>
</evidence>
<dbReference type="OrthoDB" id="997232at2759"/>
<dbReference type="EMBL" id="SMMG02000009">
    <property type="protein sequence ID" value="KAA3461937.1"/>
    <property type="molecule type" value="Genomic_DNA"/>
</dbReference>
<dbReference type="Proteomes" id="UP000325315">
    <property type="component" value="Unassembled WGS sequence"/>
</dbReference>
<organism evidence="1 2">
    <name type="scientific">Gossypium australe</name>
    <dbReference type="NCBI Taxonomy" id="47621"/>
    <lineage>
        <taxon>Eukaryota</taxon>
        <taxon>Viridiplantae</taxon>
        <taxon>Streptophyta</taxon>
        <taxon>Embryophyta</taxon>
        <taxon>Tracheophyta</taxon>
        <taxon>Spermatophyta</taxon>
        <taxon>Magnoliopsida</taxon>
        <taxon>eudicotyledons</taxon>
        <taxon>Gunneridae</taxon>
        <taxon>Pentapetalae</taxon>
        <taxon>rosids</taxon>
        <taxon>malvids</taxon>
        <taxon>Malvales</taxon>
        <taxon>Malvaceae</taxon>
        <taxon>Malvoideae</taxon>
        <taxon>Gossypium</taxon>
    </lineage>
</organism>
<accession>A0A5B6UXR3</accession>
<sequence length="59" mass="6868">MEMRAHNDGFFIRVTVVSEQKKCDLVRTNWSLPKLAEVYISKIVRLHGVPILIIFDQDP</sequence>
<proteinExistence type="predicted"/>
<gene>
    <name evidence="1" type="ORF">EPI10_028470</name>
</gene>
<keyword evidence="2" id="KW-1185">Reference proteome</keyword>
<reference evidence="1" key="1">
    <citation type="submission" date="2019-08" db="EMBL/GenBank/DDBJ databases">
        <authorList>
            <person name="Liu F."/>
        </authorList>
    </citation>
    <scope>NUCLEOTIDE SEQUENCE [LARGE SCALE GENOMIC DNA]</scope>
    <source>
        <strain evidence="1">PA1801</strain>
        <tissue evidence="1">Leaf</tissue>
    </source>
</reference>
<protein>
    <submittedName>
        <fullName evidence="1">Integrase</fullName>
    </submittedName>
</protein>
<dbReference type="AlphaFoldDB" id="A0A5B6UXR3"/>
<name>A0A5B6UXR3_9ROSI</name>